<sequence>MPRPNRDYTGSSHSLPTLVSSINISDSGLAGGGKGFTGPRDIRNKVCVEDANWDVHWLSPFIRDWVAGIPDCPRTDFDQGVGEHWKRDIDTNTGHLLGIVAYPDSFVNHADIDSALEWRRQNWSSTLLVSRHNTNRQGNHRFGKNCRGNTRNHRDPVLEIEEGMILEVHETPIERPEYNRYVPRIPCFLRPAEKYDMEGSEIDLQLRRETGLQTLDSEALSAEVFEKILNTAQKCGMPFIVAARGSARELGLTKGNLSYSVFRQIPSTEKVRHGEILGFTFLSPWQPGLACSSNGSSRARAKIHVYVHPLYRRKNIGFSLLDMLLTTVSDRFSSQTGYDFIDPNDSSVYKNSATRERQYFRLYISYMVKHQNRTDDEKLEAEQKTHENDLVWVKKLLKDQLNFTEVARYRAVHRSPKGRERGVHWLDEVVFEHTCRFDLRDIKEGY</sequence>
<organism evidence="1 2">
    <name type="scientific">Parathielavia appendiculata</name>
    <dbReference type="NCBI Taxonomy" id="2587402"/>
    <lineage>
        <taxon>Eukaryota</taxon>
        <taxon>Fungi</taxon>
        <taxon>Dikarya</taxon>
        <taxon>Ascomycota</taxon>
        <taxon>Pezizomycotina</taxon>
        <taxon>Sordariomycetes</taxon>
        <taxon>Sordariomycetidae</taxon>
        <taxon>Sordariales</taxon>
        <taxon>Chaetomiaceae</taxon>
        <taxon>Parathielavia</taxon>
    </lineage>
</organism>
<gene>
    <name evidence="1" type="ORF">N657DRAFT_455065</name>
</gene>
<dbReference type="EMBL" id="MU853229">
    <property type="protein sequence ID" value="KAK4123283.1"/>
    <property type="molecule type" value="Genomic_DNA"/>
</dbReference>
<comment type="caution">
    <text evidence="1">The sequence shown here is derived from an EMBL/GenBank/DDBJ whole genome shotgun (WGS) entry which is preliminary data.</text>
</comment>
<dbReference type="CDD" id="cd04301">
    <property type="entry name" value="NAT_SF"/>
    <property type="match status" value="1"/>
</dbReference>
<name>A0AAN6TYT9_9PEZI</name>
<reference evidence="1" key="2">
    <citation type="submission" date="2023-05" db="EMBL/GenBank/DDBJ databases">
        <authorList>
            <consortium name="Lawrence Berkeley National Laboratory"/>
            <person name="Steindorff A."/>
            <person name="Hensen N."/>
            <person name="Bonometti L."/>
            <person name="Westerberg I."/>
            <person name="Brannstrom I.O."/>
            <person name="Guillou S."/>
            <person name="Cros-Aarteil S."/>
            <person name="Calhoun S."/>
            <person name="Haridas S."/>
            <person name="Kuo A."/>
            <person name="Mondo S."/>
            <person name="Pangilinan J."/>
            <person name="Riley R."/>
            <person name="Labutti K."/>
            <person name="Andreopoulos B."/>
            <person name="Lipzen A."/>
            <person name="Chen C."/>
            <person name="Yanf M."/>
            <person name="Daum C."/>
            <person name="Ng V."/>
            <person name="Clum A."/>
            <person name="Ohm R."/>
            <person name="Martin F."/>
            <person name="Silar P."/>
            <person name="Natvig D."/>
            <person name="Lalanne C."/>
            <person name="Gautier V."/>
            <person name="Ament-Velasquez S.L."/>
            <person name="Kruys A."/>
            <person name="Hutchinson M.I."/>
            <person name="Powell A.J."/>
            <person name="Barry K."/>
            <person name="Miller A.N."/>
            <person name="Grigoriev I.V."/>
            <person name="Debuchy R."/>
            <person name="Gladieux P."/>
            <person name="Thoren M.H."/>
            <person name="Johannesson H."/>
        </authorList>
    </citation>
    <scope>NUCLEOTIDE SEQUENCE</scope>
    <source>
        <strain evidence="1">CBS 731.68</strain>
    </source>
</reference>
<dbReference type="AlphaFoldDB" id="A0AAN6TYT9"/>
<dbReference type="Proteomes" id="UP001302602">
    <property type="component" value="Unassembled WGS sequence"/>
</dbReference>
<evidence type="ECO:0000313" key="1">
    <source>
        <dbReference type="EMBL" id="KAK4123283.1"/>
    </source>
</evidence>
<reference evidence="1" key="1">
    <citation type="journal article" date="2023" name="Mol. Phylogenet. Evol.">
        <title>Genome-scale phylogeny and comparative genomics of the fungal order Sordariales.</title>
        <authorList>
            <person name="Hensen N."/>
            <person name="Bonometti L."/>
            <person name="Westerberg I."/>
            <person name="Brannstrom I.O."/>
            <person name="Guillou S."/>
            <person name="Cros-Aarteil S."/>
            <person name="Calhoun S."/>
            <person name="Haridas S."/>
            <person name="Kuo A."/>
            <person name="Mondo S."/>
            <person name="Pangilinan J."/>
            <person name="Riley R."/>
            <person name="LaButti K."/>
            <person name="Andreopoulos B."/>
            <person name="Lipzen A."/>
            <person name="Chen C."/>
            <person name="Yan M."/>
            <person name="Daum C."/>
            <person name="Ng V."/>
            <person name="Clum A."/>
            <person name="Steindorff A."/>
            <person name="Ohm R.A."/>
            <person name="Martin F."/>
            <person name="Silar P."/>
            <person name="Natvig D.O."/>
            <person name="Lalanne C."/>
            <person name="Gautier V."/>
            <person name="Ament-Velasquez S.L."/>
            <person name="Kruys A."/>
            <person name="Hutchinson M.I."/>
            <person name="Powell A.J."/>
            <person name="Barry K."/>
            <person name="Miller A.N."/>
            <person name="Grigoriev I.V."/>
            <person name="Debuchy R."/>
            <person name="Gladieux P."/>
            <person name="Hiltunen Thoren M."/>
            <person name="Johannesson H."/>
        </authorList>
    </citation>
    <scope>NUCLEOTIDE SEQUENCE</scope>
    <source>
        <strain evidence="1">CBS 731.68</strain>
    </source>
</reference>
<accession>A0AAN6TYT9</accession>
<dbReference type="Gene3D" id="3.40.630.30">
    <property type="match status" value="1"/>
</dbReference>
<evidence type="ECO:0000313" key="2">
    <source>
        <dbReference type="Proteomes" id="UP001302602"/>
    </source>
</evidence>
<protein>
    <submittedName>
        <fullName evidence="1">Uncharacterized protein</fullName>
    </submittedName>
</protein>
<keyword evidence="2" id="KW-1185">Reference proteome</keyword>
<dbReference type="GeneID" id="87824238"/>
<dbReference type="RefSeq" id="XP_062647054.1">
    <property type="nucleotide sequence ID" value="XM_062787468.1"/>
</dbReference>
<proteinExistence type="predicted"/>